<dbReference type="KEGG" id="afx:JZ786_24445"/>
<evidence type="ECO:0000313" key="3">
    <source>
        <dbReference type="EMBL" id="QSO47492.1"/>
    </source>
</evidence>
<feature type="compositionally biased region" description="Low complexity" evidence="1">
    <location>
        <begin position="33"/>
        <end position="49"/>
    </location>
</feature>
<sequence length="295" mass="30571">MNVKTKMMIVGAVFTTGALGTVTAFAATSGSVSNATSSTVSSQTNSPSAHRGVGKDGFGHGGFGPGVRGGVGFAWAGSLGSLATTLGIDQQTLQSDLKAGQSLVQIAQGKGMSEQTLISDLEASYKQRLDAAVSSGKLTSTQEQKMLTHFNNNVTKMVERTRGFGHGGFDPGGRRGIGFAGTGSLSSLATTLGIGQQTLQSDLKAGQSLAQIAQGKGMSEQTLISDLEASYKQRLDAAVSSGKLTSTQEQKMQTNFNNNATKMVERTRGFWGNHKAKTGQTTNRSTSSTTTITGN</sequence>
<keyword evidence="4" id="KW-1185">Reference proteome</keyword>
<feature type="region of interest" description="Disordered" evidence="1">
    <location>
        <begin position="33"/>
        <end position="59"/>
    </location>
</feature>
<evidence type="ECO:0000256" key="2">
    <source>
        <dbReference type="SAM" id="SignalP"/>
    </source>
</evidence>
<feature type="chain" id="PRO_5040943067" evidence="2">
    <location>
        <begin position="27"/>
        <end position="295"/>
    </location>
</feature>
<reference evidence="3 4" key="1">
    <citation type="submission" date="2021-02" db="EMBL/GenBank/DDBJ databases">
        <title>Alicyclobacillus curvatus sp. nov. and Alicyclobacillus mengziensis sp. nov., two acidophilic bacteria isolated from acid mine drainage.</title>
        <authorList>
            <person name="Huang Y."/>
        </authorList>
    </citation>
    <scope>NUCLEOTIDE SEQUENCE [LARGE SCALE GENOMIC DNA]</scope>
    <source>
        <strain evidence="3 4">S30H14</strain>
    </source>
</reference>
<dbReference type="Proteomes" id="UP000663505">
    <property type="component" value="Chromosome"/>
</dbReference>
<evidence type="ECO:0000313" key="4">
    <source>
        <dbReference type="Proteomes" id="UP000663505"/>
    </source>
</evidence>
<dbReference type="EMBL" id="CP071182">
    <property type="protein sequence ID" value="QSO47492.1"/>
    <property type="molecule type" value="Genomic_DNA"/>
</dbReference>
<accession>A0A9X7Z6K8</accession>
<dbReference type="AlphaFoldDB" id="A0A9X7Z6K8"/>
<name>A0A9X7Z6K8_9BACL</name>
<dbReference type="RefSeq" id="WP_206656839.1">
    <property type="nucleotide sequence ID" value="NZ_CP071182.1"/>
</dbReference>
<protein>
    <submittedName>
        <fullName evidence="3">Uncharacterized protein</fullName>
    </submittedName>
</protein>
<proteinExistence type="predicted"/>
<feature type="region of interest" description="Disordered" evidence="1">
    <location>
        <begin position="273"/>
        <end position="295"/>
    </location>
</feature>
<gene>
    <name evidence="3" type="ORF">JZ786_24445</name>
</gene>
<evidence type="ECO:0000256" key="1">
    <source>
        <dbReference type="SAM" id="MobiDB-lite"/>
    </source>
</evidence>
<organism evidence="3 4">
    <name type="scientific">Alicyclobacillus mengziensis</name>
    <dbReference type="NCBI Taxonomy" id="2931921"/>
    <lineage>
        <taxon>Bacteria</taxon>
        <taxon>Bacillati</taxon>
        <taxon>Bacillota</taxon>
        <taxon>Bacilli</taxon>
        <taxon>Bacillales</taxon>
        <taxon>Alicyclobacillaceae</taxon>
        <taxon>Alicyclobacillus</taxon>
    </lineage>
</organism>
<feature type="signal peptide" evidence="2">
    <location>
        <begin position="1"/>
        <end position="26"/>
    </location>
</feature>
<feature type="compositionally biased region" description="Low complexity" evidence="1">
    <location>
        <begin position="278"/>
        <end position="295"/>
    </location>
</feature>
<keyword evidence="2" id="KW-0732">Signal</keyword>